<gene>
    <name evidence="1" type="ORF">DIU77_012565</name>
</gene>
<comment type="caution">
    <text evidence="1">The sequence shown here is derived from an EMBL/GenBank/DDBJ whole genome shotgun (WGS) entry which is preliminary data.</text>
</comment>
<dbReference type="EMBL" id="QGUI02000162">
    <property type="protein sequence ID" value="MFO7193068.1"/>
    <property type="molecule type" value="Genomic_DNA"/>
</dbReference>
<feature type="non-terminal residue" evidence="1">
    <location>
        <position position="1"/>
    </location>
</feature>
<protein>
    <submittedName>
        <fullName evidence="1">Carbohydrate ABC transporter permease</fullName>
    </submittedName>
</protein>
<proteinExistence type="predicted"/>
<dbReference type="AlphaFoldDB" id="A0ABD6FGL9"/>
<name>A0ABD6FGL9_9PSEU</name>
<dbReference type="Proteomes" id="UP000249324">
    <property type="component" value="Unassembled WGS sequence"/>
</dbReference>
<organism evidence="1 2">
    <name type="scientific">Thermocrispum agreste</name>
    <dbReference type="NCBI Taxonomy" id="37925"/>
    <lineage>
        <taxon>Bacteria</taxon>
        <taxon>Bacillati</taxon>
        <taxon>Actinomycetota</taxon>
        <taxon>Actinomycetes</taxon>
        <taxon>Pseudonocardiales</taxon>
        <taxon>Pseudonocardiaceae</taxon>
        <taxon>Thermocrispum</taxon>
    </lineage>
</organism>
<reference evidence="1 2" key="1">
    <citation type="journal article" date="2021" name="BMC Genomics">
        <title>Genome-resolved metagenome and metatranscriptome analyses of thermophilic composting reveal key bacterial players and their metabolic interactions.</title>
        <authorList>
            <person name="Braga L.P.P."/>
            <person name="Pereira R.V."/>
            <person name="Martins L.F."/>
            <person name="Moura L.M.S."/>
            <person name="Sanchez F.B."/>
            <person name="Patane J.S.L."/>
            <person name="da Silva A.M."/>
            <person name="Setubal J.C."/>
        </authorList>
    </citation>
    <scope>NUCLEOTIDE SEQUENCE [LARGE SCALE GENOMIC DNA]</scope>
    <source>
        <strain evidence="1">ZC4RG45</strain>
    </source>
</reference>
<evidence type="ECO:0000313" key="2">
    <source>
        <dbReference type="Proteomes" id="UP000249324"/>
    </source>
</evidence>
<sequence length="29" mass="3054">STLMTVPVLIFFVLVQRHLVSGLAGAVKG</sequence>
<accession>A0ABD6FGL9</accession>
<evidence type="ECO:0000313" key="1">
    <source>
        <dbReference type="EMBL" id="MFO7193068.1"/>
    </source>
</evidence>